<evidence type="ECO:0000256" key="5">
    <source>
        <dbReference type="ARBA" id="ARBA00023002"/>
    </source>
</evidence>
<dbReference type="SUPFAM" id="SSF63380">
    <property type="entry name" value="Riboflavin synthase domain-like"/>
    <property type="match status" value="1"/>
</dbReference>
<dbReference type="Gene3D" id="3.40.50.80">
    <property type="entry name" value="Nucleotide-binding domain of ferredoxin-NADP reductase (FNR) module"/>
    <property type="match status" value="1"/>
</dbReference>
<dbReference type="RefSeq" id="WP_344467150.1">
    <property type="nucleotide sequence ID" value="NZ_BAAANT010000024.1"/>
</dbReference>
<evidence type="ECO:0000259" key="8">
    <source>
        <dbReference type="PROSITE" id="PS51085"/>
    </source>
</evidence>
<dbReference type="InterPro" id="IPR012675">
    <property type="entry name" value="Beta-grasp_dom_sf"/>
</dbReference>
<comment type="caution">
    <text evidence="10">The sequence shown here is derived from an EMBL/GenBank/DDBJ whole genome shotgun (WGS) entry which is preliminary data.</text>
</comment>
<comment type="cofactor">
    <cofactor evidence="1">
        <name>FAD</name>
        <dbReference type="ChEBI" id="CHEBI:57692"/>
    </cofactor>
</comment>
<keyword evidence="2" id="KW-0285">Flavoprotein</keyword>
<keyword evidence="5" id="KW-0560">Oxidoreductase</keyword>
<feature type="domain" description="FAD-binding FR-type" evidence="9">
    <location>
        <begin position="51"/>
        <end position="153"/>
    </location>
</feature>
<organism evidence="10 11">
    <name type="scientific">Kitasatospora kazusensis</name>
    <dbReference type="NCBI Taxonomy" id="407974"/>
    <lineage>
        <taxon>Bacteria</taxon>
        <taxon>Bacillati</taxon>
        <taxon>Actinomycetota</taxon>
        <taxon>Actinomycetes</taxon>
        <taxon>Kitasatosporales</taxon>
        <taxon>Streptomycetaceae</taxon>
        <taxon>Kitasatospora</taxon>
    </lineage>
</organism>
<keyword evidence="11" id="KW-1185">Reference proteome</keyword>
<dbReference type="PROSITE" id="PS00197">
    <property type="entry name" value="2FE2S_FER_1"/>
    <property type="match status" value="1"/>
</dbReference>
<keyword evidence="6" id="KW-0408">Iron</keyword>
<evidence type="ECO:0000313" key="10">
    <source>
        <dbReference type="EMBL" id="GAA2148710.1"/>
    </source>
</evidence>
<evidence type="ECO:0000259" key="9">
    <source>
        <dbReference type="PROSITE" id="PS51384"/>
    </source>
</evidence>
<dbReference type="InterPro" id="IPR017927">
    <property type="entry name" value="FAD-bd_FR_type"/>
</dbReference>
<dbReference type="InterPro" id="IPR017938">
    <property type="entry name" value="Riboflavin_synthase-like_b-brl"/>
</dbReference>
<dbReference type="InterPro" id="IPR001041">
    <property type="entry name" value="2Fe-2S_ferredoxin-type"/>
</dbReference>
<evidence type="ECO:0000256" key="3">
    <source>
        <dbReference type="ARBA" id="ARBA00022714"/>
    </source>
</evidence>
<dbReference type="InterPro" id="IPR050415">
    <property type="entry name" value="MRET"/>
</dbReference>
<keyword evidence="4" id="KW-0479">Metal-binding</keyword>
<dbReference type="SUPFAM" id="SSF54292">
    <property type="entry name" value="2Fe-2S ferredoxin-like"/>
    <property type="match status" value="1"/>
</dbReference>
<dbReference type="PROSITE" id="PS51384">
    <property type="entry name" value="FAD_FR"/>
    <property type="match status" value="1"/>
</dbReference>
<dbReference type="CDD" id="cd06185">
    <property type="entry name" value="PDR_like"/>
    <property type="match status" value="1"/>
</dbReference>
<name>A0ABN2ZWC0_9ACTN</name>
<dbReference type="InterPro" id="IPR036010">
    <property type="entry name" value="2Fe-2S_ferredoxin-like_sf"/>
</dbReference>
<dbReference type="SUPFAM" id="SSF52343">
    <property type="entry name" value="Ferredoxin reductase-like, C-terminal NADP-linked domain"/>
    <property type="match status" value="1"/>
</dbReference>
<sequence>MDLTTPPPDLYGRPGPDRFLQRVTAFGDRYPRAMGRPLLRRRPGLAAPRPTPPLQLAVTGHRVIATEVVELRLAAPSGGTLPAWQPGARLLLTLPSGRERHYSLCGDPADRATYRIAVRRVADGGGGSAEIHDDLHVGARLTARHPRNGFAFCAEPAVLLLAGGIGITPLLPMACEAHRLGLDWRLVHTGRSADSMPFTDELRALDPDRVTVLPDTDRPGAEPPSAADLLGYAPDGAAVYCCGPAPMLAAVQAAFEASPARALHFERFGAAPILDGRPFTVQLGEDGPRLDVPADRSALDVVRELRPDLPYSCHQGFCGTCRVQLRSGTPEHRDRRLTEEERAAGALLPCVSRAPEGETLVLDL</sequence>
<keyword evidence="7" id="KW-0411">Iron-sulfur</keyword>
<dbReference type="PANTHER" id="PTHR47354">
    <property type="entry name" value="NADH OXIDOREDUCTASE HCR"/>
    <property type="match status" value="1"/>
</dbReference>
<evidence type="ECO:0000313" key="11">
    <source>
        <dbReference type="Proteomes" id="UP001422759"/>
    </source>
</evidence>
<dbReference type="Gene3D" id="2.40.30.10">
    <property type="entry name" value="Translation factors"/>
    <property type="match status" value="1"/>
</dbReference>
<evidence type="ECO:0000256" key="1">
    <source>
        <dbReference type="ARBA" id="ARBA00001974"/>
    </source>
</evidence>
<dbReference type="Gene3D" id="3.10.20.30">
    <property type="match status" value="1"/>
</dbReference>
<dbReference type="CDD" id="cd00207">
    <property type="entry name" value="fer2"/>
    <property type="match status" value="1"/>
</dbReference>
<dbReference type="EMBL" id="BAAANT010000024">
    <property type="protein sequence ID" value="GAA2148710.1"/>
    <property type="molecule type" value="Genomic_DNA"/>
</dbReference>
<keyword evidence="3" id="KW-0001">2Fe-2S</keyword>
<accession>A0ABN2ZWC0</accession>
<dbReference type="Proteomes" id="UP001422759">
    <property type="component" value="Unassembled WGS sequence"/>
</dbReference>
<dbReference type="InterPro" id="IPR006058">
    <property type="entry name" value="2Fe2S_fd_BS"/>
</dbReference>
<protein>
    <submittedName>
        <fullName evidence="10">PDR/VanB family oxidoreductase</fullName>
    </submittedName>
</protein>
<dbReference type="Pfam" id="PF00111">
    <property type="entry name" value="Fer2"/>
    <property type="match status" value="1"/>
</dbReference>
<reference evidence="10 11" key="1">
    <citation type="journal article" date="2019" name="Int. J. Syst. Evol. Microbiol.">
        <title>The Global Catalogue of Microorganisms (GCM) 10K type strain sequencing project: providing services to taxonomists for standard genome sequencing and annotation.</title>
        <authorList>
            <consortium name="The Broad Institute Genomics Platform"/>
            <consortium name="The Broad Institute Genome Sequencing Center for Infectious Disease"/>
            <person name="Wu L."/>
            <person name="Ma J."/>
        </authorList>
    </citation>
    <scope>NUCLEOTIDE SEQUENCE [LARGE SCALE GENOMIC DNA]</scope>
    <source>
        <strain evidence="10 11">JCM 14560</strain>
    </source>
</reference>
<dbReference type="PANTHER" id="PTHR47354:SF1">
    <property type="entry name" value="CARNITINE MONOOXYGENASE REDUCTASE SUBUNIT"/>
    <property type="match status" value="1"/>
</dbReference>
<proteinExistence type="predicted"/>
<dbReference type="InterPro" id="IPR039261">
    <property type="entry name" value="FNR_nucleotide-bd"/>
</dbReference>
<evidence type="ECO:0000256" key="6">
    <source>
        <dbReference type="ARBA" id="ARBA00023004"/>
    </source>
</evidence>
<gene>
    <name evidence="10" type="ORF">GCM10009760_41110</name>
</gene>
<feature type="domain" description="2Fe-2S ferredoxin-type" evidence="8">
    <location>
        <begin position="277"/>
        <end position="364"/>
    </location>
</feature>
<evidence type="ECO:0000256" key="4">
    <source>
        <dbReference type="ARBA" id="ARBA00022723"/>
    </source>
</evidence>
<dbReference type="PRINTS" id="PR00409">
    <property type="entry name" value="PHDIOXRDTASE"/>
</dbReference>
<evidence type="ECO:0000256" key="2">
    <source>
        <dbReference type="ARBA" id="ARBA00022630"/>
    </source>
</evidence>
<dbReference type="PROSITE" id="PS51085">
    <property type="entry name" value="2FE2S_FER_2"/>
    <property type="match status" value="1"/>
</dbReference>
<evidence type="ECO:0000256" key="7">
    <source>
        <dbReference type="ARBA" id="ARBA00023014"/>
    </source>
</evidence>